<dbReference type="PANTHER" id="PTHR30487:SF0">
    <property type="entry name" value="PREPILIN LEADER PEPTIDASE_N-METHYLTRANSFERASE-RELATED"/>
    <property type="match status" value="1"/>
</dbReference>
<name>A0A0E9MNN9_9SPHN</name>
<dbReference type="AlphaFoldDB" id="A0A0E9MNN9"/>
<dbReference type="InterPro" id="IPR000045">
    <property type="entry name" value="Prepilin_IV_endopep_pep"/>
</dbReference>
<dbReference type="InterPro" id="IPR014032">
    <property type="entry name" value="Peptidase_A24A_bac"/>
</dbReference>
<gene>
    <name evidence="13" type="ORF">SCH01S_25_01040</name>
</gene>
<comment type="subcellular location">
    <subcellularLocation>
        <location evidence="1">Cell inner membrane</location>
        <topology evidence="1">Multi-pass membrane protein</topology>
    </subcellularLocation>
    <subcellularLocation>
        <location evidence="9">Cell membrane</location>
        <topology evidence="9">Multi-pass membrane protein</topology>
    </subcellularLocation>
</comment>
<keyword evidence="5 9" id="KW-0812">Transmembrane</keyword>
<dbReference type="GO" id="GO:0004190">
    <property type="term" value="F:aspartic-type endopeptidase activity"/>
    <property type="evidence" value="ECO:0007669"/>
    <property type="project" value="UniProtKB-EC"/>
</dbReference>
<dbReference type="PANTHER" id="PTHR30487">
    <property type="entry name" value="TYPE 4 PREPILIN-LIKE PROTEINS LEADER PEPTIDE-PROCESSING ENZYME"/>
    <property type="match status" value="1"/>
</dbReference>
<reference evidence="13 14" key="1">
    <citation type="submission" date="2015-04" db="EMBL/GenBank/DDBJ databases">
        <title>Whole genome shotgun sequence of Sphingomonas changbaiensis NBRC 104936.</title>
        <authorList>
            <person name="Katano-Makiyama Y."/>
            <person name="Hosoyama A."/>
            <person name="Hashimoto M."/>
            <person name="Noguchi M."/>
            <person name="Tsuchikane K."/>
            <person name="Ohji S."/>
            <person name="Yamazoe A."/>
            <person name="Ichikawa N."/>
            <person name="Kimura A."/>
            <person name="Fujita N."/>
        </authorList>
    </citation>
    <scope>NUCLEOTIDE SEQUENCE [LARGE SCALE GENOMIC DNA]</scope>
    <source>
        <strain evidence="13 14">NBRC 104936</strain>
    </source>
</reference>
<keyword evidence="9" id="KW-0489">Methyltransferase</keyword>
<evidence type="ECO:0000259" key="12">
    <source>
        <dbReference type="Pfam" id="PF06750"/>
    </source>
</evidence>
<evidence type="ECO:0000256" key="7">
    <source>
        <dbReference type="ARBA" id="ARBA00023136"/>
    </source>
</evidence>
<protein>
    <recommendedName>
        <fullName evidence="9">Prepilin leader peptidase/N-methyltransferase</fullName>
        <ecNumber evidence="9">2.1.1.-</ecNumber>
        <ecNumber evidence="9">3.4.23.43</ecNumber>
    </recommendedName>
</protein>
<accession>A0A0E9MNN9</accession>
<feature type="transmembrane region" description="Helical" evidence="10">
    <location>
        <begin position="147"/>
        <end position="167"/>
    </location>
</feature>
<evidence type="ECO:0000256" key="2">
    <source>
        <dbReference type="ARBA" id="ARBA00005801"/>
    </source>
</evidence>
<dbReference type="InterPro" id="IPR010627">
    <property type="entry name" value="Prepilin_pept_A24_N"/>
</dbReference>
<evidence type="ECO:0000256" key="1">
    <source>
        <dbReference type="ARBA" id="ARBA00004429"/>
    </source>
</evidence>
<dbReference type="RefSeq" id="WP_046347945.1">
    <property type="nucleotide sequence ID" value="NZ_BBWU01000025.1"/>
</dbReference>
<evidence type="ECO:0000256" key="6">
    <source>
        <dbReference type="ARBA" id="ARBA00022989"/>
    </source>
</evidence>
<dbReference type="GO" id="GO:0006465">
    <property type="term" value="P:signal peptide processing"/>
    <property type="evidence" value="ECO:0007669"/>
    <property type="project" value="TreeGrafter"/>
</dbReference>
<dbReference type="Pfam" id="PF06750">
    <property type="entry name" value="A24_N_bact"/>
    <property type="match status" value="1"/>
</dbReference>
<keyword evidence="14" id="KW-1185">Reference proteome</keyword>
<feature type="transmembrane region" description="Helical" evidence="10">
    <location>
        <begin position="78"/>
        <end position="111"/>
    </location>
</feature>
<dbReference type="Pfam" id="PF01478">
    <property type="entry name" value="Peptidase_A24"/>
    <property type="match status" value="1"/>
</dbReference>
<dbReference type="PRINTS" id="PR00864">
    <property type="entry name" value="PREPILNPTASE"/>
</dbReference>
<comment type="caution">
    <text evidence="13">The sequence shown here is derived from an EMBL/GenBank/DDBJ whole genome shotgun (WGS) entry which is preliminary data.</text>
</comment>
<keyword evidence="7 10" id="KW-0472">Membrane</keyword>
<organism evidence="13 14">
    <name type="scientific">Sphingomonas changbaiensis NBRC 104936</name>
    <dbReference type="NCBI Taxonomy" id="1219043"/>
    <lineage>
        <taxon>Bacteria</taxon>
        <taxon>Pseudomonadati</taxon>
        <taxon>Pseudomonadota</taxon>
        <taxon>Alphaproteobacteria</taxon>
        <taxon>Sphingomonadales</taxon>
        <taxon>Sphingomonadaceae</taxon>
        <taxon>Sphingomonas</taxon>
    </lineage>
</organism>
<feature type="domain" description="Prepilin type IV endopeptidase peptidase" evidence="11">
    <location>
        <begin position="101"/>
        <end position="206"/>
    </location>
</feature>
<dbReference type="InterPro" id="IPR050882">
    <property type="entry name" value="Prepilin_peptidase/N-MTase"/>
</dbReference>
<feature type="transmembrane region" description="Helical" evidence="10">
    <location>
        <begin position="6"/>
        <end position="26"/>
    </location>
</feature>
<keyword evidence="9" id="KW-0378">Hydrolase</keyword>
<evidence type="ECO:0000313" key="14">
    <source>
        <dbReference type="Proteomes" id="UP000033202"/>
    </source>
</evidence>
<comment type="similarity">
    <text evidence="2 8">Belongs to the peptidase A24 family.</text>
</comment>
<keyword evidence="9" id="KW-0808">Transferase</keyword>
<feature type="transmembrane region" description="Helical" evidence="10">
    <location>
        <begin position="187"/>
        <end position="211"/>
    </location>
</feature>
<proteinExistence type="inferred from homology"/>
<feature type="transmembrane region" description="Helical" evidence="10">
    <location>
        <begin position="223"/>
        <end position="240"/>
    </location>
</feature>
<evidence type="ECO:0000313" key="13">
    <source>
        <dbReference type="EMBL" id="GAO39123.1"/>
    </source>
</evidence>
<evidence type="ECO:0000256" key="8">
    <source>
        <dbReference type="RuleBase" id="RU003793"/>
    </source>
</evidence>
<keyword evidence="4" id="KW-0997">Cell inner membrane</keyword>
<evidence type="ECO:0000256" key="3">
    <source>
        <dbReference type="ARBA" id="ARBA00022475"/>
    </source>
</evidence>
<dbReference type="OrthoDB" id="9789291at2"/>
<dbReference type="GO" id="GO:0005886">
    <property type="term" value="C:plasma membrane"/>
    <property type="evidence" value="ECO:0007669"/>
    <property type="project" value="UniProtKB-SubCell"/>
</dbReference>
<sequence length="245" mass="25501">MWGLAGFFLGAIAGSFLATAVIRWPAGRQVTRGRSACDRCGRILGPLDLIPIASFLIRRGRCATCAGAIDRRHLMVEVAAALIGAISFAIAPGAVGVAGALFGWMLLLLGALDVEHFWLPDRLTWLLALIGIALGAAGLPPVPNDRLIGLVLGFAGLWLVGALYKAIRNREGLGGGDPKLLGAIGAWLGWAALPYVLLLAGLVGIGAVLIAKTRGEDVSATTRVPLGALMAVAAWPVWLFQNGMP</sequence>
<feature type="domain" description="Prepilin peptidase A24 N-terminal" evidence="12">
    <location>
        <begin position="9"/>
        <end position="88"/>
    </location>
</feature>
<keyword evidence="9" id="KW-0511">Multifunctional enzyme</keyword>
<evidence type="ECO:0000256" key="10">
    <source>
        <dbReference type="SAM" id="Phobius"/>
    </source>
</evidence>
<dbReference type="EC" id="2.1.1.-" evidence="9"/>
<dbReference type="GO" id="GO:0032259">
    <property type="term" value="P:methylation"/>
    <property type="evidence" value="ECO:0007669"/>
    <property type="project" value="UniProtKB-KW"/>
</dbReference>
<dbReference type="Proteomes" id="UP000033202">
    <property type="component" value="Unassembled WGS sequence"/>
</dbReference>
<dbReference type="GO" id="GO:0008168">
    <property type="term" value="F:methyltransferase activity"/>
    <property type="evidence" value="ECO:0007669"/>
    <property type="project" value="UniProtKB-KW"/>
</dbReference>
<dbReference type="Gene3D" id="1.20.120.1220">
    <property type="match status" value="1"/>
</dbReference>
<comment type="catalytic activity">
    <reaction evidence="9">
        <text>Typically cleaves a -Gly-|-Phe- bond to release an N-terminal, basic peptide of 5-8 residues from type IV prepilin, and then N-methylates the new N-terminal amino group, the methyl donor being S-adenosyl-L-methionine.</text>
        <dbReference type="EC" id="3.4.23.43"/>
    </reaction>
</comment>
<feature type="transmembrane region" description="Helical" evidence="10">
    <location>
        <begin position="123"/>
        <end position="140"/>
    </location>
</feature>
<evidence type="ECO:0000259" key="11">
    <source>
        <dbReference type="Pfam" id="PF01478"/>
    </source>
</evidence>
<dbReference type="EC" id="3.4.23.43" evidence="9"/>
<dbReference type="EMBL" id="BBWU01000025">
    <property type="protein sequence ID" value="GAO39123.1"/>
    <property type="molecule type" value="Genomic_DNA"/>
</dbReference>
<keyword evidence="6 10" id="KW-1133">Transmembrane helix</keyword>
<keyword evidence="3" id="KW-1003">Cell membrane</keyword>
<comment type="function">
    <text evidence="9">Plays an essential role in type IV pili and type II pseudopili formation by proteolytically removing the leader sequence from substrate proteins and subsequently monomethylating the alpha-amino group of the newly exposed N-terminal phenylalanine.</text>
</comment>
<keyword evidence="9" id="KW-0645">Protease</keyword>
<evidence type="ECO:0000256" key="4">
    <source>
        <dbReference type="ARBA" id="ARBA00022519"/>
    </source>
</evidence>
<evidence type="ECO:0000256" key="5">
    <source>
        <dbReference type="ARBA" id="ARBA00022692"/>
    </source>
</evidence>
<evidence type="ECO:0000256" key="9">
    <source>
        <dbReference type="RuleBase" id="RU003794"/>
    </source>
</evidence>
<dbReference type="STRING" id="1219043.SCH01S_25_01040"/>